<reference evidence="3 4" key="1">
    <citation type="submission" date="2024-04" db="EMBL/GenBank/DDBJ databases">
        <title>Tritrichomonas musculus Genome.</title>
        <authorList>
            <person name="Alves-Ferreira E."/>
            <person name="Grigg M."/>
            <person name="Lorenzi H."/>
            <person name="Galac M."/>
        </authorList>
    </citation>
    <scope>NUCLEOTIDE SEQUENCE [LARGE SCALE GENOMIC DNA]</scope>
    <source>
        <strain evidence="3 4">EAF2021</strain>
    </source>
</reference>
<evidence type="ECO:0000313" key="3">
    <source>
        <dbReference type="EMBL" id="KAK8840366.1"/>
    </source>
</evidence>
<dbReference type="InterPro" id="IPR011009">
    <property type="entry name" value="Kinase-like_dom_sf"/>
</dbReference>
<feature type="domain" description="Protein kinase" evidence="2">
    <location>
        <begin position="40"/>
        <end position="291"/>
    </location>
</feature>
<feature type="region of interest" description="Disordered" evidence="1">
    <location>
        <begin position="1"/>
        <end position="21"/>
    </location>
</feature>
<evidence type="ECO:0000313" key="4">
    <source>
        <dbReference type="Proteomes" id="UP001470230"/>
    </source>
</evidence>
<sequence>MLLTPRMPNITIPKKNDGRLKKKEDPKEKFLIIEDIGKDYEKITKIGSGSFGTIFAAKVNHKPEISIKNSEREIDILIKTQHPTIIELIGYSEKDFENNNYLTIIMKYMAKGSLSKLIDQESSHPIGYNNTKRQIILVGIARGMMILHKKNVIHRDIKPVNILIDDDYSPRISDFGLSKFFDPDNSMYQSTNNIGTLLYAAPEVLKGENYGPKADVYSFGILMYEILTSTKAYKDSIPKAIFKFIIDIINGIRPKFTGPIKEGLKNLIERCWSDNVNERPTFSEIFQMLSLYHNGKFVPYEKGKISDLDYREAMQYCLDDVNYDELRSYIEKIADDIIVKPPTFSKTGTTSPRQYFVQKNAENQDAYNKFYNNVYNKKTCDQITSLSSLISERKYWK</sequence>
<keyword evidence="4" id="KW-1185">Reference proteome</keyword>
<dbReference type="InterPro" id="IPR050167">
    <property type="entry name" value="Ser_Thr_protein_kinase"/>
</dbReference>
<dbReference type="Pfam" id="PF00069">
    <property type="entry name" value="Pkinase"/>
    <property type="match status" value="1"/>
</dbReference>
<dbReference type="InterPro" id="IPR001245">
    <property type="entry name" value="Ser-Thr/Tyr_kinase_cat_dom"/>
</dbReference>
<dbReference type="PROSITE" id="PS50011">
    <property type="entry name" value="PROTEIN_KINASE_DOM"/>
    <property type="match status" value="1"/>
</dbReference>
<dbReference type="PANTHER" id="PTHR23257">
    <property type="entry name" value="SERINE-THREONINE PROTEIN KINASE"/>
    <property type="match status" value="1"/>
</dbReference>
<accession>A0ABR2H3E7</accession>
<proteinExistence type="predicted"/>
<dbReference type="SUPFAM" id="SSF56112">
    <property type="entry name" value="Protein kinase-like (PK-like)"/>
    <property type="match status" value="1"/>
</dbReference>
<dbReference type="Gene3D" id="1.10.510.10">
    <property type="entry name" value="Transferase(Phosphotransferase) domain 1"/>
    <property type="match status" value="1"/>
</dbReference>
<dbReference type="EMBL" id="JAPFFF010000047">
    <property type="protein sequence ID" value="KAK8840366.1"/>
    <property type="molecule type" value="Genomic_DNA"/>
</dbReference>
<comment type="caution">
    <text evidence="3">The sequence shown here is derived from an EMBL/GenBank/DDBJ whole genome shotgun (WGS) entry which is preliminary data.</text>
</comment>
<gene>
    <name evidence="3" type="ORF">M9Y10_030927</name>
</gene>
<evidence type="ECO:0000259" key="2">
    <source>
        <dbReference type="PROSITE" id="PS50011"/>
    </source>
</evidence>
<dbReference type="PRINTS" id="PR00109">
    <property type="entry name" value="TYRKINASE"/>
</dbReference>
<evidence type="ECO:0000256" key="1">
    <source>
        <dbReference type="SAM" id="MobiDB-lite"/>
    </source>
</evidence>
<organism evidence="3 4">
    <name type="scientific">Tritrichomonas musculus</name>
    <dbReference type="NCBI Taxonomy" id="1915356"/>
    <lineage>
        <taxon>Eukaryota</taxon>
        <taxon>Metamonada</taxon>
        <taxon>Parabasalia</taxon>
        <taxon>Tritrichomonadida</taxon>
        <taxon>Tritrichomonadidae</taxon>
        <taxon>Tritrichomonas</taxon>
    </lineage>
</organism>
<dbReference type="InterPro" id="IPR008271">
    <property type="entry name" value="Ser/Thr_kinase_AS"/>
</dbReference>
<protein>
    <recommendedName>
        <fullName evidence="2">Protein kinase domain-containing protein</fullName>
    </recommendedName>
</protein>
<name>A0ABR2H3E7_9EUKA</name>
<dbReference type="InterPro" id="IPR000719">
    <property type="entry name" value="Prot_kinase_dom"/>
</dbReference>
<dbReference type="SMART" id="SM00220">
    <property type="entry name" value="S_TKc"/>
    <property type="match status" value="1"/>
</dbReference>
<dbReference type="Proteomes" id="UP001470230">
    <property type="component" value="Unassembled WGS sequence"/>
</dbReference>
<dbReference type="PROSITE" id="PS00108">
    <property type="entry name" value="PROTEIN_KINASE_ST"/>
    <property type="match status" value="1"/>
</dbReference>